<reference evidence="3 4" key="1">
    <citation type="journal article" date="2023" name="BMC Biotechnol.">
        <title>Vitis rotundifolia cv Carlos genome sequencing.</title>
        <authorList>
            <person name="Huff M."/>
            <person name="Hulse-Kemp A."/>
            <person name="Scheffler B."/>
            <person name="Youngblood R."/>
            <person name="Simpson S."/>
            <person name="Babiker E."/>
            <person name="Staton M."/>
        </authorList>
    </citation>
    <scope>NUCLEOTIDE SEQUENCE [LARGE SCALE GENOMIC DNA]</scope>
    <source>
        <tissue evidence="3">Leaf</tissue>
    </source>
</reference>
<proteinExistence type="inferred from homology"/>
<dbReference type="AlphaFoldDB" id="A0AA38ZXU7"/>
<keyword evidence="4" id="KW-1185">Reference proteome</keyword>
<evidence type="ECO:0000256" key="1">
    <source>
        <dbReference type="ARBA" id="ARBA00007727"/>
    </source>
</evidence>
<dbReference type="GO" id="GO:0005794">
    <property type="term" value="C:Golgi apparatus"/>
    <property type="evidence" value="ECO:0007669"/>
    <property type="project" value="TreeGrafter"/>
</dbReference>
<sequence>MVATSSNHSKILVIHEANHECDYDLSVMLFHSQYLVDIENEQNGRILKLDSLKNGEIWKNIDVLVFNTWLWWYRAGLKQS</sequence>
<comment type="caution">
    <text evidence="3">The sequence shown here is derived from an EMBL/GenBank/DDBJ whole genome shotgun (WGS) entry which is preliminary data.</text>
</comment>
<gene>
    <name evidence="3" type="ORF">PVL29_009208</name>
</gene>
<dbReference type="PANTHER" id="PTHR32285:SF36">
    <property type="entry name" value="PROTEIN TRICHOME BIREFRINGENCE-LIKE 38"/>
    <property type="match status" value="1"/>
</dbReference>
<dbReference type="Proteomes" id="UP001168098">
    <property type="component" value="Unassembled WGS sequence"/>
</dbReference>
<name>A0AA38ZXU7_VITRO</name>
<accession>A0AA38ZXU7</accession>
<feature type="domain" description="Trichome birefringence-like C-terminal" evidence="2">
    <location>
        <begin position="21"/>
        <end position="77"/>
    </location>
</feature>
<protein>
    <recommendedName>
        <fullName evidence="2">Trichome birefringence-like C-terminal domain-containing protein</fullName>
    </recommendedName>
</protein>
<dbReference type="GO" id="GO:0016413">
    <property type="term" value="F:O-acetyltransferase activity"/>
    <property type="evidence" value="ECO:0007669"/>
    <property type="project" value="InterPro"/>
</dbReference>
<dbReference type="InterPro" id="IPR026057">
    <property type="entry name" value="TBL_C"/>
</dbReference>
<comment type="similarity">
    <text evidence="1">Belongs to the PC-esterase family. TBL subfamily.</text>
</comment>
<dbReference type="InterPro" id="IPR029962">
    <property type="entry name" value="TBL"/>
</dbReference>
<dbReference type="Pfam" id="PF13839">
    <property type="entry name" value="PC-Esterase"/>
    <property type="match status" value="1"/>
</dbReference>
<evidence type="ECO:0000313" key="3">
    <source>
        <dbReference type="EMBL" id="KAJ9697308.1"/>
    </source>
</evidence>
<evidence type="ECO:0000259" key="2">
    <source>
        <dbReference type="Pfam" id="PF13839"/>
    </source>
</evidence>
<dbReference type="PANTHER" id="PTHR32285">
    <property type="entry name" value="PROTEIN TRICHOME BIREFRINGENCE-LIKE 9-RELATED"/>
    <property type="match status" value="1"/>
</dbReference>
<organism evidence="3 4">
    <name type="scientific">Vitis rotundifolia</name>
    <name type="common">Muscadine grape</name>
    <dbReference type="NCBI Taxonomy" id="103349"/>
    <lineage>
        <taxon>Eukaryota</taxon>
        <taxon>Viridiplantae</taxon>
        <taxon>Streptophyta</taxon>
        <taxon>Embryophyta</taxon>
        <taxon>Tracheophyta</taxon>
        <taxon>Spermatophyta</taxon>
        <taxon>Magnoliopsida</taxon>
        <taxon>eudicotyledons</taxon>
        <taxon>Gunneridae</taxon>
        <taxon>Pentapetalae</taxon>
        <taxon>rosids</taxon>
        <taxon>Vitales</taxon>
        <taxon>Vitaceae</taxon>
        <taxon>Viteae</taxon>
        <taxon>Vitis</taxon>
    </lineage>
</organism>
<dbReference type="EMBL" id="JARBHA010000007">
    <property type="protein sequence ID" value="KAJ9697308.1"/>
    <property type="molecule type" value="Genomic_DNA"/>
</dbReference>
<evidence type="ECO:0000313" key="4">
    <source>
        <dbReference type="Proteomes" id="UP001168098"/>
    </source>
</evidence>